<accession>A0ABS0PGW3</accession>
<dbReference type="RefSeq" id="WP_197957824.1">
    <property type="nucleotide sequence ID" value="NZ_JACCHP010000001.1"/>
</dbReference>
<dbReference type="Pfam" id="PF13181">
    <property type="entry name" value="TPR_8"/>
    <property type="match status" value="1"/>
</dbReference>
<name>A0ABS0PGW3_9BRAD</name>
<proteinExistence type="predicted"/>
<reference evidence="1 2" key="1">
    <citation type="submission" date="2020-07" db="EMBL/GenBank/DDBJ databases">
        <title>Bradyrhizobium diversity isolated from nodules of indigenous legumes of Western Australia.</title>
        <authorList>
            <person name="Klepa M.S."/>
        </authorList>
    </citation>
    <scope>NUCLEOTIDE SEQUENCE [LARGE SCALE GENOMIC DNA]</scope>
    <source>
        <strain evidence="1 2">CNPSo 4010</strain>
    </source>
</reference>
<dbReference type="InterPro" id="IPR019734">
    <property type="entry name" value="TPR_rpt"/>
</dbReference>
<evidence type="ECO:0000313" key="2">
    <source>
        <dbReference type="Proteomes" id="UP000807370"/>
    </source>
</evidence>
<dbReference type="SUPFAM" id="SSF48452">
    <property type="entry name" value="TPR-like"/>
    <property type="match status" value="1"/>
</dbReference>
<protein>
    <submittedName>
        <fullName evidence="1">Tetratricopeptide repeat protein</fullName>
    </submittedName>
</protein>
<sequence>MALNACIRLDPRDPYLAVRLLHIACGLYFCGEYEASIEAAKRLIRSYPDFPMIYRWSAAALGQLGRAAEAKEELEKAISRAPGAFDMYVRNRAPWFRPEDHAHLVDGLRKAGWRQWENKGR</sequence>
<comment type="caution">
    <text evidence="1">The sequence shown here is derived from an EMBL/GenBank/DDBJ whole genome shotgun (WGS) entry which is preliminary data.</text>
</comment>
<evidence type="ECO:0000313" key="1">
    <source>
        <dbReference type="EMBL" id="MBH5396398.1"/>
    </source>
</evidence>
<dbReference type="EMBL" id="JACCHP010000001">
    <property type="protein sequence ID" value="MBH5396398.1"/>
    <property type="molecule type" value="Genomic_DNA"/>
</dbReference>
<dbReference type="Proteomes" id="UP000807370">
    <property type="component" value="Unassembled WGS sequence"/>
</dbReference>
<gene>
    <name evidence="1" type="ORF">HZZ13_01020</name>
</gene>
<dbReference type="InterPro" id="IPR011990">
    <property type="entry name" value="TPR-like_helical_dom_sf"/>
</dbReference>
<dbReference type="Gene3D" id="1.25.40.10">
    <property type="entry name" value="Tetratricopeptide repeat domain"/>
    <property type="match status" value="1"/>
</dbReference>
<keyword evidence="2" id="KW-1185">Reference proteome</keyword>
<organism evidence="1 2">
    <name type="scientific">Bradyrhizobium agreste</name>
    <dbReference type="NCBI Taxonomy" id="2751811"/>
    <lineage>
        <taxon>Bacteria</taxon>
        <taxon>Pseudomonadati</taxon>
        <taxon>Pseudomonadota</taxon>
        <taxon>Alphaproteobacteria</taxon>
        <taxon>Hyphomicrobiales</taxon>
        <taxon>Nitrobacteraceae</taxon>
        <taxon>Bradyrhizobium</taxon>
    </lineage>
</organism>